<accession>J5R8E2</accession>
<evidence type="ECO:0000256" key="4">
    <source>
        <dbReference type="ARBA" id="ARBA00022695"/>
    </source>
</evidence>
<keyword evidence="9" id="KW-0695">RNA-directed DNA polymerase</keyword>
<evidence type="ECO:0000256" key="7">
    <source>
        <dbReference type="ARBA" id="ARBA00022801"/>
    </source>
</evidence>
<dbReference type="Pfam" id="PF17921">
    <property type="entry name" value="Integrase_H2C2"/>
    <property type="match status" value="1"/>
</dbReference>
<dbReference type="InterPro" id="IPR012337">
    <property type="entry name" value="RNaseH-like_sf"/>
</dbReference>
<feature type="compositionally biased region" description="Basic and acidic residues" evidence="10">
    <location>
        <begin position="129"/>
        <end position="150"/>
    </location>
</feature>
<evidence type="ECO:0000256" key="5">
    <source>
        <dbReference type="ARBA" id="ARBA00022722"/>
    </source>
</evidence>
<dbReference type="GO" id="GO:0003723">
    <property type="term" value="F:RNA binding"/>
    <property type="evidence" value="ECO:0007669"/>
    <property type="project" value="UniProtKB-KW"/>
</dbReference>
<name>J5R8E2_TRIAS</name>
<feature type="region of interest" description="Disordered" evidence="10">
    <location>
        <begin position="830"/>
        <end position="930"/>
    </location>
</feature>
<keyword evidence="7" id="KW-0378">Hydrolase</keyword>
<evidence type="ECO:0000313" key="14">
    <source>
        <dbReference type="Proteomes" id="UP000002748"/>
    </source>
</evidence>
<gene>
    <name evidence="13" type="ORF">A1Q1_07570</name>
</gene>
<dbReference type="GO" id="GO:0005634">
    <property type="term" value="C:nucleus"/>
    <property type="evidence" value="ECO:0007669"/>
    <property type="project" value="UniProtKB-ARBA"/>
</dbReference>
<feature type="region of interest" description="Disordered" evidence="10">
    <location>
        <begin position="2496"/>
        <end position="2540"/>
    </location>
</feature>
<feature type="compositionally biased region" description="Acidic residues" evidence="10">
    <location>
        <begin position="1337"/>
        <end position="1354"/>
    </location>
</feature>
<keyword evidence="3" id="KW-0808">Transferase</keyword>
<proteinExistence type="predicted"/>
<evidence type="ECO:0000256" key="1">
    <source>
        <dbReference type="ARBA" id="ARBA00012493"/>
    </source>
</evidence>
<dbReference type="GeneID" id="25991082"/>
<dbReference type="CDD" id="cd01647">
    <property type="entry name" value="RT_LTR"/>
    <property type="match status" value="1"/>
</dbReference>
<dbReference type="InterPro" id="IPR000477">
    <property type="entry name" value="RT_dom"/>
</dbReference>
<evidence type="ECO:0000256" key="3">
    <source>
        <dbReference type="ARBA" id="ARBA00022679"/>
    </source>
</evidence>
<dbReference type="Pfam" id="PF17917">
    <property type="entry name" value="RT_RNaseH"/>
    <property type="match status" value="1"/>
</dbReference>
<dbReference type="InterPro" id="IPR041588">
    <property type="entry name" value="Integrase_H2C2"/>
</dbReference>
<feature type="region of interest" description="Disordered" evidence="10">
    <location>
        <begin position="1"/>
        <end position="150"/>
    </location>
</feature>
<dbReference type="VEuPathDB" id="FungiDB:A1Q1_07570"/>
<dbReference type="Gene3D" id="3.30.70.270">
    <property type="match status" value="2"/>
</dbReference>
<dbReference type="GO" id="GO:0004519">
    <property type="term" value="F:endonuclease activity"/>
    <property type="evidence" value="ECO:0007669"/>
    <property type="project" value="UniProtKB-KW"/>
</dbReference>
<dbReference type="KEGG" id="tasa:A1Q1_07570"/>
<dbReference type="GO" id="GO:0016779">
    <property type="term" value="F:nucleotidyltransferase activity"/>
    <property type="evidence" value="ECO:0007669"/>
    <property type="project" value="UniProtKB-KW"/>
</dbReference>
<feature type="compositionally biased region" description="Basic and acidic residues" evidence="10">
    <location>
        <begin position="88"/>
        <end position="99"/>
    </location>
</feature>
<dbReference type="EC" id="2.7.7.49" evidence="1"/>
<dbReference type="Pfam" id="PF00078">
    <property type="entry name" value="RVT_1"/>
    <property type="match status" value="1"/>
</dbReference>
<feature type="region of interest" description="Disordered" evidence="10">
    <location>
        <begin position="1309"/>
        <end position="1381"/>
    </location>
</feature>
<dbReference type="HOGENOM" id="CLU_228260_0_0_1"/>
<feature type="domain" description="Reverse transcriptase" evidence="11">
    <location>
        <begin position="1581"/>
        <end position="1780"/>
    </location>
</feature>
<keyword evidence="4" id="KW-0548">Nucleotidyltransferase</keyword>
<feature type="compositionally biased region" description="Basic and acidic residues" evidence="10">
    <location>
        <begin position="865"/>
        <end position="881"/>
    </location>
</feature>
<organism evidence="13 14">
    <name type="scientific">Trichosporon asahii var. asahii (strain ATCC 90039 / CBS 2479 / JCM 2466 / KCTC 7840 / NBRC 103889/ NCYC 2677 / UAMH 7654)</name>
    <name type="common">Yeast</name>
    <dbReference type="NCBI Taxonomy" id="1186058"/>
    <lineage>
        <taxon>Eukaryota</taxon>
        <taxon>Fungi</taxon>
        <taxon>Dikarya</taxon>
        <taxon>Basidiomycota</taxon>
        <taxon>Agaricomycotina</taxon>
        <taxon>Tremellomycetes</taxon>
        <taxon>Trichosporonales</taxon>
        <taxon>Trichosporonaceae</taxon>
        <taxon>Trichosporon</taxon>
    </lineage>
</organism>
<dbReference type="SUPFAM" id="SSF53098">
    <property type="entry name" value="Ribonuclease H-like"/>
    <property type="match status" value="1"/>
</dbReference>
<evidence type="ECO:0000259" key="11">
    <source>
        <dbReference type="PROSITE" id="PS50878"/>
    </source>
</evidence>
<dbReference type="InterPro" id="IPR021109">
    <property type="entry name" value="Peptidase_aspartic_dom_sf"/>
</dbReference>
<dbReference type="GO" id="GO:0006397">
    <property type="term" value="P:mRNA processing"/>
    <property type="evidence" value="ECO:0007669"/>
    <property type="project" value="UniProtKB-KW"/>
</dbReference>
<dbReference type="Proteomes" id="UP000002748">
    <property type="component" value="Unassembled WGS sequence"/>
</dbReference>
<keyword evidence="6" id="KW-0255">Endonuclease</keyword>
<keyword evidence="5" id="KW-0540">Nuclease</keyword>
<keyword evidence="2" id="KW-0507">mRNA processing</keyword>
<dbReference type="RefSeq" id="XP_014182440.1">
    <property type="nucleotide sequence ID" value="XM_014326965.1"/>
</dbReference>
<feature type="compositionally biased region" description="Acidic residues" evidence="10">
    <location>
        <begin position="1368"/>
        <end position="1377"/>
    </location>
</feature>
<reference evidence="13 14" key="1">
    <citation type="journal article" date="2012" name="Eukaryot. Cell">
        <title>Draft genome sequence of CBS 2479, the standard type strain of Trichosporon asahii.</title>
        <authorList>
            <person name="Yang R.Y."/>
            <person name="Li H.T."/>
            <person name="Zhu H."/>
            <person name="Zhou G.P."/>
            <person name="Wang M."/>
            <person name="Wang L."/>
        </authorList>
    </citation>
    <scope>NUCLEOTIDE SEQUENCE [LARGE SCALE GENOMIC DNA]</scope>
    <source>
        <strain evidence="14">ATCC 90039 / CBS 2479 / JCM 2466 / KCTC 7840 / NCYC 2677 / UAMH 7654</strain>
    </source>
</reference>
<dbReference type="PROSITE" id="PS50994">
    <property type="entry name" value="INTEGRASE"/>
    <property type="match status" value="1"/>
</dbReference>
<evidence type="ECO:0000313" key="13">
    <source>
        <dbReference type="EMBL" id="EJT51243.1"/>
    </source>
</evidence>
<dbReference type="Gene3D" id="1.10.340.70">
    <property type="match status" value="1"/>
</dbReference>
<evidence type="ECO:0000256" key="9">
    <source>
        <dbReference type="ARBA" id="ARBA00022918"/>
    </source>
</evidence>
<evidence type="ECO:0000256" key="6">
    <source>
        <dbReference type="ARBA" id="ARBA00022759"/>
    </source>
</evidence>
<dbReference type="EMBL" id="ALBS01000068">
    <property type="protein sequence ID" value="EJT51243.1"/>
    <property type="molecule type" value="Genomic_DNA"/>
</dbReference>
<feature type="compositionally biased region" description="Basic and acidic residues" evidence="10">
    <location>
        <begin position="1"/>
        <end position="10"/>
    </location>
</feature>
<dbReference type="InterPro" id="IPR036875">
    <property type="entry name" value="Znf_CCHC_sf"/>
</dbReference>
<dbReference type="InterPro" id="IPR043502">
    <property type="entry name" value="DNA/RNA_pol_sf"/>
</dbReference>
<dbReference type="Gene3D" id="2.40.70.10">
    <property type="entry name" value="Acid Proteases"/>
    <property type="match status" value="1"/>
</dbReference>
<evidence type="ECO:0000256" key="8">
    <source>
        <dbReference type="ARBA" id="ARBA00022884"/>
    </source>
</evidence>
<dbReference type="SUPFAM" id="SSF56672">
    <property type="entry name" value="DNA/RNA polymerases"/>
    <property type="match status" value="1"/>
</dbReference>
<evidence type="ECO:0000256" key="2">
    <source>
        <dbReference type="ARBA" id="ARBA00022664"/>
    </source>
</evidence>
<dbReference type="GO" id="GO:0015074">
    <property type="term" value="P:DNA integration"/>
    <property type="evidence" value="ECO:0007669"/>
    <property type="project" value="InterPro"/>
</dbReference>
<dbReference type="Gene3D" id="3.10.10.10">
    <property type="entry name" value="HIV Type 1 Reverse Transcriptase, subunit A, domain 1"/>
    <property type="match status" value="1"/>
</dbReference>
<dbReference type="GO" id="GO:0006508">
    <property type="term" value="P:proteolysis"/>
    <property type="evidence" value="ECO:0007669"/>
    <property type="project" value="UniProtKB-KW"/>
</dbReference>
<dbReference type="PANTHER" id="PTHR37984:SF5">
    <property type="entry name" value="PROTEIN NYNRIN-LIKE"/>
    <property type="match status" value="1"/>
</dbReference>
<dbReference type="PROSITE" id="PS50878">
    <property type="entry name" value="RT_POL"/>
    <property type="match status" value="1"/>
</dbReference>
<dbReference type="PANTHER" id="PTHR37984">
    <property type="entry name" value="PROTEIN CBG26694"/>
    <property type="match status" value="1"/>
</dbReference>
<dbReference type="CDD" id="cd00303">
    <property type="entry name" value="retropepsin_like"/>
    <property type="match status" value="1"/>
</dbReference>
<dbReference type="SUPFAM" id="SSF57756">
    <property type="entry name" value="Retrovirus zinc finger-like domains"/>
    <property type="match status" value="1"/>
</dbReference>
<feature type="domain" description="Integrase catalytic" evidence="12">
    <location>
        <begin position="2185"/>
        <end position="2349"/>
    </location>
</feature>
<dbReference type="InterPro" id="IPR043128">
    <property type="entry name" value="Rev_trsase/Diguanyl_cyclase"/>
</dbReference>
<dbReference type="InterPro" id="IPR050951">
    <property type="entry name" value="Retrovirus_Pol_polyprotein"/>
</dbReference>
<dbReference type="GO" id="GO:0008270">
    <property type="term" value="F:zinc ion binding"/>
    <property type="evidence" value="ECO:0007669"/>
    <property type="project" value="InterPro"/>
</dbReference>
<dbReference type="InterPro" id="IPR036397">
    <property type="entry name" value="RNaseH_sf"/>
</dbReference>
<evidence type="ECO:0000259" key="12">
    <source>
        <dbReference type="PROSITE" id="PS50994"/>
    </source>
</evidence>
<dbReference type="OrthoDB" id="5599163at2759"/>
<dbReference type="InterPro" id="IPR001584">
    <property type="entry name" value="Integrase_cat-core"/>
</dbReference>
<evidence type="ECO:0000256" key="10">
    <source>
        <dbReference type="SAM" id="MobiDB-lite"/>
    </source>
</evidence>
<protein>
    <recommendedName>
        <fullName evidence="1">RNA-directed DNA polymerase</fullName>
        <ecNumber evidence="1">2.7.7.49</ecNumber>
    </recommendedName>
</protein>
<sequence>MGDNSERTEETPNPVDGGGISTTGVASNPGNVPPTWSYREPTREPGMETRSQSGHGRSDTEVSDPLSDNPPPPVGMAAYRAARLGEAGFKRDEPPHDGYTHLGTDSGAALSGRYPPRLPVPVVPVSGELDPRGTKGAESLPDPKDKRARRWDGEGTTLEDMIEWFEARAPASLQGRNRMKAFAKYATPSARSLLEEIPEVLDDINSWEDFLRCLRVNFPDRTRLRNLTTQEFEDRSKRLLAGSWTRREDVFTAGVAFGRLVRQYTRESSDSIRANETYYKLCHQRVADAIIQWYKPRWIAEKGWDGESLPPWKWLLQGHVDWYDPQNKMANAMLLRLRPELPTMAQLAGDASEKKERSMEREEDWGRRWERGVRPREEKPESEADQVERLVKQMHDLSIQHRAGGLKSRKEISVRYQAAHQALRALPGGAAAAACWEPNLKDPLGDGRVFAQACSEALEVAENHGIKSTDYAQKYAIVSYYAPQGRKVSDYLPAPGYMFPDQPAGDLAPRRAVAYSAESTARVGPPPGRSTSSPRGACFFCRGTGHLKANCPVRADYIARGIVRLHPYVAQSGQRMLGDRWALPDHPLHDQRVREEAGKCPKELYEEILGLVGRTSSSPTGPGNTTANLIEVEDNQRLHEDLEAHWYAEDRELSGDEEGVEVCYLELGGSTPAVASVGVQALGLGRWEGTRGVTAGVRGSGSLRKERLRRSDNEVLRSQMERLWDAEDRGLGLPSSGSDPQACQWAEAAPALVDCGVFAVSALGEEYGPRSLSEARGARIMGTTGLLHGQLCDAVGRAEEETLRREATTSFSVSSALRDHVLQAESYAAERSVGDQAARRKAAPYPSSSGGAPSKGYYQPTGATPRREGRPIRGGPPEKPRQGAGTPIVEIPRGGGSKAPSGLPKPASPSPPAAPKGDENGLIPAQMRPKPSILASQVPCETVCAKILEEKMRNLGSLSLRELLAIAPPLAGYLNAVTRRRKVVEASEVLVVEPGPEDHSSDEGDPLDGEVESYRVNLEKLVLGDGPGWRGDREVCPEEWFQQGVYYSSGPEPPKSEVAGWGCADQEWCTSPLSVKTVMVPVSLNGVDCLAIVDDGSQINMVSDVFYDKMTQEVKSPIRTDLRYSVSGVHGEAVPLAGYFQADVKIGALVTRHIFWVNRHAPKDKIFLGMPYIAQNLVDFVWCGYRRVMRVNAPSGVLEIPLHPDDGPVITVAEKRAWKDRRKPLGTRLRALRLLKRSPVTSHRVEAQHTFVQVGEDWAPVQIGAPPSGSRVDWDPEEERLTWVEEADPEVAVHGADVSSPEAIRLEYTWTPKCRTPPSRESREVTPTPKRVRLEPGDSEAADSGQQEETDLELGTDAGEEPRPDSPGEGDESEALWEESQRSAENIVGGMDPLTAALERAVDFVDKEEEVEDCYELVVEDRSSRSVLLLGPTGRYYSARLAQPLREVHPRVGACEREFVTAYGAYKPVAKKKRPVETTMKEEDKPLMKVPPDLWDELPRVEPEGPDWTHLPRGKRLSPERLEKVNEEALAWTEDEKGGFDERYIPPVRIPVVDHKPWQDKNIRLPLRTREKVIAFLREKIEAGLYERSQSSYRSGFFAVEKKDGRIRLVHDLQKLNSITVRDAGVPPNMDEMTEELAGCYIYTGLDAFSGYDQAALDARSRDLTTFESPMGTMRLRRLPQGWTNAVAVFQRIMAFIFAEELHRLLKLYVDDVVVSGPRVKDEDREEQEGYVAPGVRKFVFEHAKYLNVVLHKMKKYGGTFSGGKLQIGVREIAVVGYLISAEGRRLTHEAIAKVLKWPACKSPTEVRGFLGTVGIARNWIRRYGAMARPLVELTVLVPRDFWWSEVHDEAMETIKRAVADSGCIKPIDYSRLEEYPIIVAIDSSQRGCGVAMAQMGRDGKRYYARFMSFYFNEVQQRYSQPKLELYGVFVGLRALRYYIHGTKFILEVDCSSVKQMIDSPGLPNSVESRWCWYIKMNDFVLRHVPGVHHRVPDGLSRRPRAEEDSEEDVDPEAWLDQQEELGHMSVEVRTLRMVRRRRVTDGLRRSLAPEPSFDESLYDLTDKWRQVGFFLDKREDPEKQAAREAGLEPLKREAIRQLASQCFLRGGRVHRQHKGRLPRMVLGRQDDKDRVLRNLHESRGHRGKNALFALVADRFYWDGMMKDIEHWVRSCPQCQARDWRLYSEARRPVTVPMVFSKITIDCFHMPPCSRTGMSVVVVARDDLTGWAEADALPAQSAAVVAAWFFKNVVTRFGLVGQVTSDNGGEFRGEFNEQLVRYGIPQVSISAYNPAANGANERGHAALKEAMFKASLSEGDDWVDWLPYALWADRTTARRSTGYSPYQLLYGQHAVFPVDMEFETFLIEGWDETRTTADLLRQRMIQLWNVGQDRHVARHQLQESRDASVRHHNEVNARQFRDRDFKVGDMVLVRNAAQENTMKVKKEPRYRGPYRIAKLSRMGAADLKELDGTMVLDRGLRHVGHNRLRRFQDREDRTRFATPEERAKRVSVTYPPPAGNSERQRRPDATITDWLPSSDLPDLP</sequence>
<keyword evidence="8" id="KW-0694">RNA-binding</keyword>
<feature type="compositionally biased region" description="Low complexity" evidence="10">
    <location>
        <begin position="843"/>
        <end position="858"/>
    </location>
</feature>
<comment type="caution">
    <text evidence="13">The sequence shown here is derived from an EMBL/GenBank/DDBJ whole genome shotgun (WGS) entry which is preliminary data.</text>
</comment>
<dbReference type="Gene3D" id="3.30.420.10">
    <property type="entry name" value="Ribonuclease H-like superfamily/Ribonuclease H"/>
    <property type="match status" value="1"/>
</dbReference>
<dbReference type="GO" id="GO:0004190">
    <property type="term" value="F:aspartic-type endopeptidase activity"/>
    <property type="evidence" value="ECO:0007669"/>
    <property type="project" value="UniProtKB-KW"/>
</dbReference>
<dbReference type="InterPro" id="IPR041373">
    <property type="entry name" value="RT_RNaseH"/>
</dbReference>